<dbReference type="AlphaFoldDB" id="A0A508TYS3"/>
<keyword evidence="7" id="KW-1185">Reference proteome</keyword>
<dbReference type="SUPFAM" id="SSF53822">
    <property type="entry name" value="Periplasmic binding protein-like I"/>
    <property type="match status" value="1"/>
</dbReference>
<dbReference type="InterPro" id="IPR028082">
    <property type="entry name" value="Peripla_BP_I"/>
</dbReference>
<comment type="caution">
    <text evidence="6">The sequence shown here is derived from an EMBL/GenBank/DDBJ whole genome shotgun (WGS) entry which is preliminary data.</text>
</comment>
<gene>
    <name evidence="6" type="primary">rbsB_3</name>
    <name evidence="6" type="ORF">CI1B_77420</name>
</gene>
<comment type="similarity">
    <text evidence="2">Belongs to the bacterial solute-binding protein 2 family.</text>
</comment>
<evidence type="ECO:0000259" key="5">
    <source>
        <dbReference type="Pfam" id="PF13407"/>
    </source>
</evidence>
<dbReference type="GO" id="GO:0030246">
    <property type="term" value="F:carbohydrate binding"/>
    <property type="evidence" value="ECO:0007669"/>
    <property type="project" value="UniProtKB-ARBA"/>
</dbReference>
<evidence type="ECO:0000313" key="6">
    <source>
        <dbReference type="EMBL" id="VIO79346.1"/>
    </source>
</evidence>
<dbReference type="EMBL" id="CAADFC020000033">
    <property type="protein sequence ID" value="VIO79346.1"/>
    <property type="molecule type" value="Genomic_DNA"/>
</dbReference>
<comment type="subcellular location">
    <subcellularLocation>
        <location evidence="1">Cell envelope</location>
    </subcellularLocation>
</comment>
<evidence type="ECO:0000256" key="1">
    <source>
        <dbReference type="ARBA" id="ARBA00004196"/>
    </source>
</evidence>
<evidence type="ECO:0000256" key="2">
    <source>
        <dbReference type="ARBA" id="ARBA00007639"/>
    </source>
</evidence>
<accession>A0A508TYS3</accession>
<dbReference type="PANTHER" id="PTHR46847">
    <property type="entry name" value="D-ALLOSE-BINDING PERIPLASMIC PROTEIN-RELATED"/>
    <property type="match status" value="1"/>
</dbReference>
<keyword evidence="3 4" id="KW-0732">Signal</keyword>
<feature type="signal peptide" evidence="4">
    <location>
        <begin position="1"/>
        <end position="26"/>
    </location>
</feature>
<reference evidence="6" key="1">
    <citation type="submission" date="2019-02" db="EMBL/GenBank/DDBJ databases">
        <authorList>
            <person name="Pothier F.J."/>
        </authorList>
    </citation>
    <scope>NUCLEOTIDE SEQUENCE</scope>
    <source>
        <strain evidence="6">CI-1B</strain>
    </source>
</reference>
<name>A0A508TYS3_9BRAD</name>
<dbReference type="InterPro" id="IPR025997">
    <property type="entry name" value="SBP_2_dom"/>
</dbReference>
<evidence type="ECO:0000256" key="4">
    <source>
        <dbReference type="SAM" id="SignalP"/>
    </source>
</evidence>
<dbReference type="Proteomes" id="UP000328092">
    <property type="component" value="Unassembled WGS sequence"/>
</dbReference>
<dbReference type="CDD" id="cd01536">
    <property type="entry name" value="PBP1_ABC_sugar_binding-like"/>
    <property type="match status" value="1"/>
</dbReference>
<sequence length="324" mass="34473">MKTRHLRRIGLISVVACGLAASPAFAAGEVIAAFTKNQVDPHFEGVRAGVEQMAKKMGATVRQYVPTKPNNITEGMSQLEDVGVTKPNLVLFMPIDPKAQLPTIKRLIESGTPVLNYNDKAGDAPYLAFVGQDDYKLGYDIAKTLFDHLGGKGNVVILEGIKGSNTGDERKRGFDAALKEYPNIKLLASQPANFQRLLGLQVMENLIQQFSDINGVIAAADASALGAAEALKSAGRGNVPVVSINGVPEAVEAVKNGSLLAIAEFNGFKIGCVATEIGLKAIRGEVVPKRVVIPGAVITKANHTEWLVPYQQRTCPAAAEYVGQ</sequence>
<feature type="chain" id="PRO_5021507664" evidence="4">
    <location>
        <begin position="27"/>
        <end position="324"/>
    </location>
</feature>
<feature type="domain" description="Periplasmic binding protein" evidence="5">
    <location>
        <begin position="32"/>
        <end position="285"/>
    </location>
</feature>
<organism evidence="6 7">
    <name type="scientific">Bradyrhizobium ivorense</name>
    <dbReference type="NCBI Taxonomy" id="2511166"/>
    <lineage>
        <taxon>Bacteria</taxon>
        <taxon>Pseudomonadati</taxon>
        <taxon>Pseudomonadota</taxon>
        <taxon>Alphaproteobacteria</taxon>
        <taxon>Hyphomicrobiales</taxon>
        <taxon>Nitrobacteraceae</taxon>
        <taxon>Bradyrhizobium</taxon>
    </lineage>
</organism>
<dbReference type="OrthoDB" id="3837830at2"/>
<dbReference type="GO" id="GO:0030313">
    <property type="term" value="C:cell envelope"/>
    <property type="evidence" value="ECO:0007669"/>
    <property type="project" value="UniProtKB-SubCell"/>
</dbReference>
<dbReference type="PANTHER" id="PTHR46847:SF1">
    <property type="entry name" value="D-ALLOSE-BINDING PERIPLASMIC PROTEIN-RELATED"/>
    <property type="match status" value="1"/>
</dbReference>
<dbReference type="Gene3D" id="3.40.50.2300">
    <property type="match status" value="2"/>
</dbReference>
<evidence type="ECO:0000256" key="3">
    <source>
        <dbReference type="ARBA" id="ARBA00022729"/>
    </source>
</evidence>
<dbReference type="Pfam" id="PF13407">
    <property type="entry name" value="Peripla_BP_4"/>
    <property type="match status" value="1"/>
</dbReference>
<evidence type="ECO:0000313" key="7">
    <source>
        <dbReference type="Proteomes" id="UP000328092"/>
    </source>
</evidence>
<proteinExistence type="inferred from homology"/>
<protein>
    <submittedName>
        <fullName evidence="6">Ribose import binding protein RbsB</fullName>
    </submittedName>
</protein>
<dbReference type="RefSeq" id="WP_139864271.1">
    <property type="nucleotide sequence ID" value="NZ_CAADFC020000033.1"/>
</dbReference>